<dbReference type="Gene3D" id="3.30.160.60">
    <property type="entry name" value="Classic Zinc Finger"/>
    <property type="match status" value="1"/>
</dbReference>
<evidence type="ECO:0000256" key="2">
    <source>
        <dbReference type="SAM" id="MobiDB-lite"/>
    </source>
</evidence>
<reference evidence="4 5" key="1">
    <citation type="submission" date="2014-03" db="EMBL/GenBank/DDBJ databases">
        <title>Draft genome of the hookworm Oesophagostomum dentatum.</title>
        <authorList>
            <person name="Mitreva M."/>
        </authorList>
    </citation>
    <scope>NUCLEOTIDE SEQUENCE [LARGE SCALE GENOMIC DNA]</scope>
    <source>
        <strain evidence="4 5">OD-Hann</strain>
    </source>
</reference>
<dbReference type="GO" id="GO:0008270">
    <property type="term" value="F:zinc ion binding"/>
    <property type="evidence" value="ECO:0007669"/>
    <property type="project" value="UniProtKB-KW"/>
</dbReference>
<sequence>MQLGNCERLGEHFPYLNVAKSFANTLNHPKTLCLQCSKCEQGFQRPNDGAPKCPFKCKKRLLRRRNVSDKVLTLLHVFRFHLSLKEAVTYVRNWPEKYNAVMEDEPIYKFDVLESLERSLDDSPCIKCTLSPVNDRVPQLPSSDEELNSKPGSDQPTRKDDSGKKLKNVDTLKMTTETHHAEDDEDSGTSSRHATELGEEPPSSATIFVDAPAHDMRLPSRTVIDTSVPTTSTPKQQKTCTSSSAKGSILSWLSPISRSVVPQQPAELTLNQSRSLGSLRDALIDNSTTMNASAVKATSAHVSEEGTLFDELPQRIVKKMVLQTNPPEDISHIKGATGYPCNFCTFKARTVGDIRRHTSMVHSEVLPSLSTKIISPCNFCNEVFQKRSLLLKHITDHHMNVRDPFK</sequence>
<feature type="domain" description="C2H2-type" evidence="3">
    <location>
        <begin position="375"/>
        <end position="403"/>
    </location>
</feature>
<protein>
    <submittedName>
        <fullName evidence="4">Zinc finger, C2H2 type</fullName>
    </submittedName>
</protein>
<evidence type="ECO:0000259" key="3">
    <source>
        <dbReference type="PROSITE" id="PS50157"/>
    </source>
</evidence>
<feature type="compositionally biased region" description="Basic and acidic residues" evidence="2">
    <location>
        <begin position="156"/>
        <end position="182"/>
    </location>
</feature>
<feature type="region of interest" description="Disordered" evidence="2">
    <location>
        <begin position="225"/>
        <end position="244"/>
    </location>
</feature>
<dbReference type="InterPro" id="IPR013087">
    <property type="entry name" value="Znf_C2H2_type"/>
</dbReference>
<dbReference type="Proteomes" id="UP000053660">
    <property type="component" value="Unassembled WGS sequence"/>
</dbReference>
<feature type="region of interest" description="Disordered" evidence="2">
    <location>
        <begin position="136"/>
        <end position="205"/>
    </location>
</feature>
<dbReference type="OrthoDB" id="5822041at2759"/>
<gene>
    <name evidence="4" type="ORF">OESDEN_04454</name>
</gene>
<dbReference type="PROSITE" id="PS00028">
    <property type="entry name" value="ZINC_FINGER_C2H2_1"/>
    <property type="match status" value="1"/>
</dbReference>
<accession>A0A0B1TDH4</accession>
<proteinExistence type="predicted"/>
<dbReference type="SMART" id="SM00355">
    <property type="entry name" value="ZnF_C2H2"/>
    <property type="match status" value="2"/>
</dbReference>
<evidence type="ECO:0000313" key="4">
    <source>
        <dbReference type="EMBL" id="KHJ95593.1"/>
    </source>
</evidence>
<evidence type="ECO:0000313" key="5">
    <source>
        <dbReference type="Proteomes" id="UP000053660"/>
    </source>
</evidence>
<keyword evidence="1" id="KW-0863">Zinc-finger</keyword>
<organism evidence="4 5">
    <name type="scientific">Oesophagostomum dentatum</name>
    <name type="common">Nodular worm</name>
    <dbReference type="NCBI Taxonomy" id="61180"/>
    <lineage>
        <taxon>Eukaryota</taxon>
        <taxon>Metazoa</taxon>
        <taxon>Ecdysozoa</taxon>
        <taxon>Nematoda</taxon>
        <taxon>Chromadorea</taxon>
        <taxon>Rhabditida</taxon>
        <taxon>Rhabditina</taxon>
        <taxon>Rhabditomorpha</taxon>
        <taxon>Strongyloidea</taxon>
        <taxon>Strongylidae</taxon>
        <taxon>Oesophagostomum</taxon>
    </lineage>
</organism>
<keyword evidence="1" id="KW-0479">Metal-binding</keyword>
<evidence type="ECO:0000256" key="1">
    <source>
        <dbReference type="PROSITE-ProRule" id="PRU00042"/>
    </source>
</evidence>
<keyword evidence="5" id="KW-1185">Reference proteome</keyword>
<name>A0A0B1TDH4_OESDE</name>
<dbReference type="AlphaFoldDB" id="A0A0B1TDH4"/>
<dbReference type="PROSITE" id="PS50157">
    <property type="entry name" value="ZINC_FINGER_C2H2_2"/>
    <property type="match status" value="1"/>
</dbReference>
<keyword evidence="1" id="KW-0862">Zinc</keyword>
<dbReference type="EMBL" id="KN549914">
    <property type="protein sequence ID" value="KHJ95593.1"/>
    <property type="molecule type" value="Genomic_DNA"/>
</dbReference>